<dbReference type="GO" id="GO:0004066">
    <property type="term" value="F:asparagine synthase (glutamine-hydrolyzing) activity"/>
    <property type="evidence" value="ECO:0007669"/>
    <property type="project" value="UniProtKB-EC"/>
</dbReference>
<dbReference type="Gramene" id="mRNA:HanXRQr2_Chr16g0758191">
    <property type="protein sequence ID" value="mRNA:HanXRQr2_Chr16g0758191"/>
    <property type="gene ID" value="HanXRQr2_Chr16g0758191"/>
</dbReference>
<dbReference type="GO" id="GO:0005524">
    <property type="term" value="F:ATP binding"/>
    <property type="evidence" value="ECO:0007669"/>
    <property type="project" value="UniProtKB-KW"/>
</dbReference>
<keyword evidence="2" id="KW-0547">Nucleotide-binding</keyword>
<evidence type="ECO:0000259" key="5">
    <source>
        <dbReference type="PROSITE" id="PS51278"/>
    </source>
</evidence>
<proteinExistence type="predicted"/>
<evidence type="ECO:0000313" key="6">
    <source>
        <dbReference type="EMBL" id="KAF5760847.1"/>
    </source>
</evidence>
<dbReference type="PROSITE" id="PS51278">
    <property type="entry name" value="GATASE_TYPE_2"/>
    <property type="match status" value="1"/>
</dbReference>
<accession>A0A9K3DUR2</accession>
<dbReference type="Gene3D" id="3.60.20.10">
    <property type="entry name" value="Glutamine Phosphoribosylpyrophosphate, subunit 1, domain 1"/>
    <property type="match status" value="1"/>
</dbReference>
<feature type="domain" description="Glutamine amidotransferase type-2" evidence="5">
    <location>
        <begin position="2"/>
        <end position="92"/>
    </location>
</feature>
<reference evidence="6" key="2">
    <citation type="submission" date="2020-06" db="EMBL/GenBank/DDBJ databases">
        <title>Helianthus annuus Genome sequencing and assembly Release 2.</title>
        <authorList>
            <person name="Gouzy J."/>
            <person name="Langlade N."/>
            <person name="Munos S."/>
        </authorList>
    </citation>
    <scope>NUCLEOTIDE SEQUENCE</scope>
    <source>
        <tissue evidence="6">Leaves</tissue>
    </source>
</reference>
<keyword evidence="7" id="KW-1185">Reference proteome</keyword>
<comment type="pathway">
    <text evidence="1">Amino-acid biosynthesis; L-asparagine biosynthesis; L-asparagine from L-aspartate (L-Gln route): step 1/1.</text>
</comment>
<evidence type="ECO:0000256" key="3">
    <source>
        <dbReference type="ARBA" id="ARBA00022840"/>
    </source>
</evidence>
<dbReference type="AlphaFoldDB" id="A0A9K3DUR2"/>
<name>A0A9K3DUR2_HELAN</name>
<dbReference type="SUPFAM" id="SSF56235">
    <property type="entry name" value="N-terminal nucleophile aminohydrolases (Ntn hydrolases)"/>
    <property type="match status" value="1"/>
</dbReference>
<keyword evidence="3" id="KW-0067">ATP-binding</keyword>
<keyword evidence="6" id="KW-0436">Ligase</keyword>
<reference evidence="6" key="1">
    <citation type="journal article" date="2017" name="Nature">
        <title>The sunflower genome provides insights into oil metabolism, flowering and Asterid evolution.</title>
        <authorList>
            <person name="Badouin H."/>
            <person name="Gouzy J."/>
            <person name="Grassa C.J."/>
            <person name="Murat F."/>
            <person name="Staton S.E."/>
            <person name="Cottret L."/>
            <person name="Lelandais-Briere C."/>
            <person name="Owens G.L."/>
            <person name="Carrere S."/>
            <person name="Mayjonade B."/>
            <person name="Legrand L."/>
            <person name="Gill N."/>
            <person name="Kane N.C."/>
            <person name="Bowers J.E."/>
            <person name="Hubner S."/>
            <person name="Bellec A."/>
            <person name="Berard A."/>
            <person name="Berges H."/>
            <person name="Blanchet N."/>
            <person name="Boniface M.C."/>
            <person name="Brunel D."/>
            <person name="Catrice O."/>
            <person name="Chaidir N."/>
            <person name="Claudel C."/>
            <person name="Donnadieu C."/>
            <person name="Faraut T."/>
            <person name="Fievet G."/>
            <person name="Helmstetter N."/>
            <person name="King M."/>
            <person name="Knapp S.J."/>
            <person name="Lai Z."/>
            <person name="Le Paslier M.C."/>
            <person name="Lippi Y."/>
            <person name="Lorenzon L."/>
            <person name="Mandel J.R."/>
            <person name="Marage G."/>
            <person name="Marchand G."/>
            <person name="Marquand E."/>
            <person name="Bret-Mestries E."/>
            <person name="Morien E."/>
            <person name="Nambeesan S."/>
            <person name="Nguyen T."/>
            <person name="Pegot-Espagnet P."/>
            <person name="Pouilly N."/>
            <person name="Raftis F."/>
            <person name="Sallet E."/>
            <person name="Schiex T."/>
            <person name="Thomas J."/>
            <person name="Vandecasteele C."/>
            <person name="Vares D."/>
            <person name="Vear F."/>
            <person name="Vautrin S."/>
            <person name="Crespi M."/>
            <person name="Mangin B."/>
            <person name="Burke J.M."/>
            <person name="Salse J."/>
            <person name="Munos S."/>
            <person name="Vincourt P."/>
            <person name="Rieseberg L.H."/>
            <person name="Langlade N.B."/>
        </authorList>
    </citation>
    <scope>NUCLEOTIDE SEQUENCE</scope>
    <source>
        <tissue evidence="6">Leaves</tissue>
    </source>
</reference>
<dbReference type="PANTHER" id="PTHR11772:SF48">
    <property type="entry name" value="ASPARAGINE SYNTHETASE [GLUTAMINE-HYDROLYZING] 1"/>
    <property type="match status" value="1"/>
</dbReference>
<sequence>MCGILALLGCSDDSQAKRVRVLELSRRLKHRGPDWSGLYQHGDNYLSHQRLAVIDPASGDQPLSQGTQQGRVPSRNLSKDQSPSSIRLLASQ</sequence>
<protein>
    <submittedName>
        <fullName evidence="6">Asparagine synthase (Glutamine-hydrolyzing)</fullName>
        <ecNumber evidence="6">6.3.5.4</ecNumber>
    </submittedName>
</protein>
<dbReference type="EC" id="6.3.5.4" evidence="6"/>
<comment type="caution">
    <text evidence="6">The sequence shown here is derived from an EMBL/GenBank/DDBJ whole genome shotgun (WGS) entry which is preliminary data.</text>
</comment>
<evidence type="ECO:0000256" key="2">
    <source>
        <dbReference type="ARBA" id="ARBA00022741"/>
    </source>
</evidence>
<gene>
    <name evidence="6" type="ORF">HanXRQr2_Chr16g0758191</name>
</gene>
<evidence type="ECO:0000256" key="1">
    <source>
        <dbReference type="ARBA" id="ARBA00005187"/>
    </source>
</evidence>
<feature type="compositionally biased region" description="Polar residues" evidence="4">
    <location>
        <begin position="61"/>
        <end position="92"/>
    </location>
</feature>
<dbReference type="Proteomes" id="UP000215914">
    <property type="component" value="Unassembled WGS sequence"/>
</dbReference>
<dbReference type="InterPro" id="IPR017932">
    <property type="entry name" value="GATase_2_dom"/>
</dbReference>
<dbReference type="InterPro" id="IPR050795">
    <property type="entry name" value="Asn_Synthetase"/>
</dbReference>
<organism evidence="6 7">
    <name type="scientific">Helianthus annuus</name>
    <name type="common">Common sunflower</name>
    <dbReference type="NCBI Taxonomy" id="4232"/>
    <lineage>
        <taxon>Eukaryota</taxon>
        <taxon>Viridiplantae</taxon>
        <taxon>Streptophyta</taxon>
        <taxon>Embryophyta</taxon>
        <taxon>Tracheophyta</taxon>
        <taxon>Spermatophyta</taxon>
        <taxon>Magnoliopsida</taxon>
        <taxon>eudicotyledons</taxon>
        <taxon>Gunneridae</taxon>
        <taxon>Pentapetalae</taxon>
        <taxon>asterids</taxon>
        <taxon>campanulids</taxon>
        <taxon>Asterales</taxon>
        <taxon>Asteraceae</taxon>
        <taxon>Asteroideae</taxon>
        <taxon>Heliantheae alliance</taxon>
        <taxon>Heliantheae</taxon>
        <taxon>Helianthus</taxon>
    </lineage>
</organism>
<feature type="region of interest" description="Disordered" evidence="4">
    <location>
        <begin position="56"/>
        <end position="92"/>
    </location>
</feature>
<dbReference type="InterPro" id="IPR029055">
    <property type="entry name" value="Ntn_hydrolases_N"/>
</dbReference>
<dbReference type="PANTHER" id="PTHR11772">
    <property type="entry name" value="ASPARAGINE SYNTHETASE"/>
    <property type="match status" value="1"/>
</dbReference>
<evidence type="ECO:0000256" key="4">
    <source>
        <dbReference type="SAM" id="MobiDB-lite"/>
    </source>
</evidence>
<dbReference type="EMBL" id="MNCJ02000331">
    <property type="protein sequence ID" value="KAF5760847.1"/>
    <property type="molecule type" value="Genomic_DNA"/>
</dbReference>
<evidence type="ECO:0000313" key="7">
    <source>
        <dbReference type="Proteomes" id="UP000215914"/>
    </source>
</evidence>